<keyword evidence="1" id="KW-0812">Transmembrane</keyword>
<evidence type="ECO:0000313" key="3">
    <source>
        <dbReference type="Proteomes" id="UP001157418"/>
    </source>
</evidence>
<proteinExistence type="predicted"/>
<keyword evidence="3" id="KW-1185">Reference proteome</keyword>
<accession>A0AAU9MVF4</accession>
<name>A0AAU9MVF4_9ASTR</name>
<evidence type="ECO:0000313" key="2">
    <source>
        <dbReference type="EMBL" id="CAH1429446.1"/>
    </source>
</evidence>
<keyword evidence="1" id="KW-1133">Transmembrane helix</keyword>
<dbReference type="Proteomes" id="UP001157418">
    <property type="component" value="Unassembled WGS sequence"/>
</dbReference>
<organism evidence="2 3">
    <name type="scientific">Lactuca virosa</name>
    <dbReference type="NCBI Taxonomy" id="75947"/>
    <lineage>
        <taxon>Eukaryota</taxon>
        <taxon>Viridiplantae</taxon>
        <taxon>Streptophyta</taxon>
        <taxon>Embryophyta</taxon>
        <taxon>Tracheophyta</taxon>
        <taxon>Spermatophyta</taxon>
        <taxon>Magnoliopsida</taxon>
        <taxon>eudicotyledons</taxon>
        <taxon>Gunneridae</taxon>
        <taxon>Pentapetalae</taxon>
        <taxon>asterids</taxon>
        <taxon>campanulids</taxon>
        <taxon>Asterales</taxon>
        <taxon>Asteraceae</taxon>
        <taxon>Cichorioideae</taxon>
        <taxon>Cichorieae</taxon>
        <taxon>Lactucinae</taxon>
        <taxon>Lactuca</taxon>
    </lineage>
</organism>
<sequence length="82" mass="9546">MWNCHPSSWVKPKCFSTIQVIVVAEWRPFSDIGGRGYVLCERNTLQIENKAPTVIWAILMLVFFLYESKKGKKRKGSRWVEG</sequence>
<keyword evidence="1" id="KW-0472">Membrane</keyword>
<evidence type="ECO:0000256" key="1">
    <source>
        <dbReference type="SAM" id="Phobius"/>
    </source>
</evidence>
<comment type="caution">
    <text evidence="2">The sequence shown here is derived from an EMBL/GenBank/DDBJ whole genome shotgun (WGS) entry which is preliminary data.</text>
</comment>
<feature type="transmembrane region" description="Helical" evidence="1">
    <location>
        <begin position="51"/>
        <end position="68"/>
    </location>
</feature>
<dbReference type="AlphaFoldDB" id="A0AAU9MVF4"/>
<gene>
    <name evidence="2" type="ORF">LVIROSA_LOCUS16307</name>
</gene>
<protein>
    <submittedName>
        <fullName evidence="2">Uncharacterized protein</fullName>
    </submittedName>
</protein>
<dbReference type="EMBL" id="CAKMRJ010002783">
    <property type="protein sequence ID" value="CAH1429446.1"/>
    <property type="molecule type" value="Genomic_DNA"/>
</dbReference>
<reference evidence="2 3" key="1">
    <citation type="submission" date="2022-01" db="EMBL/GenBank/DDBJ databases">
        <authorList>
            <person name="Xiong W."/>
            <person name="Schranz E."/>
        </authorList>
    </citation>
    <scope>NUCLEOTIDE SEQUENCE [LARGE SCALE GENOMIC DNA]</scope>
</reference>